<proteinExistence type="predicted"/>
<organism evidence="1 2">
    <name type="scientific">Ferrimonas marina</name>
    <dbReference type="NCBI Taxonomy" id="299255"/>
    <lineage>
        <taxon>Bacteria</taxon>
        <taxon>Pseudomonadati</taxon>
        <taxon>Pseudomonadota</taxon>
        <taxon>Gammaproteobacteria</taxon>
        <taxon>Alteromonadales</taxon>
        <taxon>Ferrimonadaceae</taxon>
        <taxon>Ferrimonas</taxon>
    </lineage>
</organism>
<dbReference type="RefSeq" id="WP_143165605.1">
    <property type="nucleotide sequence ID" value="NZ_FQXG01000003.1"/>
</dbReference>
<name>A0A1M5TRN4_9GAMM</name>
<protein>
    <submittedName>
        <fullName evidence="1">Uncharacterized protein</fullName>
    </submittedName>
</protein>
<keyword evidence="2" id="KW-1185">Reference proteome</keyword>
<gene>
    <name evidence="1" type="ORF">SAMN02745129_2250</name>
</gene>
<evidence type="ECO:0000313" key="2">
    <source>
        <dbReference type="Proteomes" id="UP000184268"/>
    </source>
</evidence>
<dbReference type="AlphaFoldDB" id="A0A1M5TRN4"/>
<accession>A0A1M5TRN4</accession>
<evidence type="ECO:0000313" key="1">
    <source>
        <dbReference type="EMBL" id="SHH53369.1"/>
    </source>
</evidence>
<dbReference type="Proteomes" id="UP000184268">
    <property type="component" value="Unassembled WGS sequence"/>
</dbReference>
<dbReference type="STRING" id="299255.SAMN02745129_2250"/>
<reference evidence="1 2" key="1">
    <citation type="submission" date="2016-11" db="EMBL/GenBank/DDBJ databases">
        <authorList>
            <person name="Jaros S."/>
            <person name="Januszkiewicz K."/>
            <person name="Wedrychowicz H."/>
        </authorList>
    </citation>
    <scope>NUCLEOTIDE SEQUENCE [LARGE SCALE GENOMIC DNA]</scope>
    <source>
        <strain evidence="1 2">DSM 16917</strain>
    </source>
</reference>
<sequence>MEQGIRPCPIPQCGSVDVVIRRSLCGDAWVVCDGCGSTGPVVEYSQVLCNARVRQLAVERWAAVGDLIAANNRIDIEQGWVQQARQLLMGPELRDASEEMRKLLLLTVAAGVQGMTLDDVADALGVTPELKNQILGEQEGELQ</sequence>
<dbReference type="EMBL" id="FQXG01000003">
    <property type="protein sequence ID" value="SHH53369.1"/>
    <property type="molecule type" value="Genomic_DNA"/>
</dbReference>